<evidence type="ECO:0000256" key="6">
    <source>
        <dbReference type="SAM" id="MobiDB-lite"/>
    </source>
</evidence>
<feature type="region of interest" description="Disordered" evidence="6">
    <location>
        <begin position="108"/>
        <end position="128"/>
    </location>
</feature>
<dbReference type="Pfam" id="PF03626">
    <property type="entry name" value="COX4_pro"/>
    <property type="match status" value="1"/>
</dbReference>
<feature type="compositionally biased region" description="Polar residues" evidence="6">
    <location>
        <begin position="113"/>
        <end position="128"/>
    </location>
</feature>
<proteinExistence type="predicted"/>
<dbReference type="GO" id="GO:0005886">
    <property type="term" value="C:plasma membrane"/>
    <property type="evidence" value="ECO:0007669"/>
    <property type="project" value="UniProtKB-SubCell"/>
</dbReference>
<name>A0A382U8C3_9ZZZZ</name>
<feature type="transmembrane region" description="Helical" evidence="7">
    <location>
        <begin position="80"/>
        <end position="99"/>
    </location>
</feature>
<organism evidence="8">
    <name type="scientific">marine metagenome</name>
    <dbReference type="NCBI Taxonomy" id="408172"/>
    <lineage>
        <taxon>unclassified sequences</taxon>
        <taxon>metagenomes</taxon>
        <taxon>ecological metagenomes</taxon>
    </lineage>
</organism>
<evidence type="ECO:0000256" key="7">
    <source>
        <dbReference type="SAM" id="Phobius"/>
    </source>
</evidence>
<keyword evidence="3 7" id="KW-0812">Transmembrane</keyword>
<evidence type="ECO:0000256" key="1">
    <source>
        <dbReference type="ARBA" id="ARBA00004651"/>
    </source>
</evidence>
<dbReference type="InterPro" id="IPR005171">
    <property type="entry name" value="Cyt_c_oxidase_su4_prok"/>
</dbReference>
<dbReference type="AlphaFoldDB" id="A0A382U8C3"/>
<keyword evidence="5 7" id="KW-0472">Membrane</keyword>
<evidence type="ECO:0008006" key="9">
    <source>
        <dbReference type="Google" id="ProtNLM"/>
    </source>
</evidence>
<evidence type="ECO:0000313" key="8">
    <source>
        <dbReference type="EMBL" id="SVD30031.1"/>
    </source>
</evidence>
<gene>
    <name evidence="8" type="ORF">METZ01_LOCUS382885</name>
</gene>
<keyword evidence="4 7" id="KW-1133">Transmembrane helix</keyword>
<keyword evidence="2" id="KW-1003">Cell membrane</keyword>
<dbReference type="EMBL" id="UINC01141974">
    <property type="protein sequence ID" value="SVD30031.1"/>
    <property type="molecule type" value="Genomic_DNA"/>
</dbReference>
<protein>
    <recommendedName>
        <fullName evidence="9">Caa(3)-type oxidase subunit IV</fullName>
    </recommendedName>
</protein>
<feature type="transmembrane region" description="Helical" evidence="7">
    <location>
        <begin position="14"/>
        <end position="34"/>
    </location>
</feature>
<reference evidence="8" key="1">
    <citation type="submission" date="2018-05" db="EMBL/GenBank/DDBJ databases">
        <authorList>
            <person name="Lanie J.A."/>
            <person name="Ng W.-L."/>
            <person name="Kazmierczak K.M."/>
            <person name="Andrzejewski T.M."/>
            <person name="Davidsen T.M."/>
            <person name="Wayne K.J."/>
            <person name="Tettelin H."/>
            <person name="Glass J.I."/>
            <person name="Rusch D."/>
            <person name="Podicherti R."/>
            <person name="Tsui H.-C.T."/>
            <person name="Winkler M.E."/>
        </authorList>
    </citation>
    <scope>NUCLEOTIDE SEQUENCE</scope>
</reference>
<feature type="transmembrane region" description="Helical" evidence="7">
    <location>
        <begin position="46"/>
        <end position="68"/>
    </location>
</feature>
<comment type="subcellular location">
    <subcellularLocation>
        <location evidence="1">Cell membrane</location>
        <topology evidence="1">Multi-pass membrane protein</topology>
    </subcellularLocation>
</comment>
<sequence>MSEEHSPEYYRKKFIPLIYMVGGILIVGTIATFAADLMGVAEKFGFTNAIIFAFTIAVVKASAVIYIFMHLKWDINLKTISLTLLCTVIFLIGMMWLTVGSEIHSNKPGGKDTTWSHQDPDPITQNIK</sequence>
<accession>A0A382U8C3</accession>
<evidence type="ECO:0000256" key="5">
    <source>
        <dbReference type="ARBA" id="ARBA00023136"/>
    </source>
</evidence>
<evidence type="ECO:0000256" key="4">
    <source>
        <dbReference type="ARBA" id="ARBA00022989"/>
    </source>
</evidence>
<evidence type="ECO:0000256" key="3">
    <source>
        <dbReference type="ARBA" id="ARBA00022692"/>
    </source>
</evidence>
<evidence type="ECO:0000256" key="2">
    <source>
        <dbReference type="ARBA" id="ARBA00022475"/>
    </source>
</evidence>